<evidence type="ECO:0000313" key="1">
    <source>
        <dbReference type="EMBL" id="MED6238344.1"/>
    </source>
</evidence>
<dbReference type="Proteomes" id="UP001345963">
    <property type="component" value="Unassembled WGS sequence"/>
</dbReference>
<keyword evidence="2" id="KW-1185">Reference proteome</keyword>
<proteinExistence type="predicted"/>
<dbReference type="EMBL" id="JAHUTI010020040">
    <property type="protein sequence ID" value="MED6238344.1"/>
    <property type="molecule type" value="Genomic_DNA"/>
</dbReference>
<protein>
    <submittedName>
        <fullName evidence="1">Uncharacterized protein</fullName>
    </submittedName>
</protein>
<reference evidence="1 2" key="1">
    <citation type="submission" date="2021-07" db="EMBL/GenBank/DDBJ databases">
        <authorList>
            <person name="Palmer J.M."/>
        </authorList>
    </citation>
    <scope>NUCLEOTIDE SEQUENCE [LARGE SCALE GENOMIC DNA]</scope>
    <source>
        <strain evidence="1 2">AT_MEX2019</strain>
        <tissue evidence="1">Muscle</tissue>
    </source>
</reference>
<name>A0ABU7ALL6_9TELE</name>
<sequence>MELLHLLRSRFLRSTGSPTLLLKLSSRAFPPDLSPDSPRALSVPDAKGKKVFSGVLGDRCDLSADCMEEYLSRRLPALRRQSVSPSVAET</sequence>
<evidence type="ECO:0000313" key="2">
    <source>
        <dbReference type="Proteomes" id="UP001345963"/>
    </source>
</evidence>
<comment type="caution">
    <text evidence="1">The sequence shown here is derived from an EMBL/GenBank/DDBJ whole genome shotgun (WGS) entry which is preliminary data.</text>
</comment>
<accession>A0ABU7ALL6</accession>
<organism evidence="1 2">
    <name type="scientific">Ataeniobius toweri</name>
    <dbReference type="NCBI Taxonomy" id="208326"/>
    <lineage>
        <taxon>Eukaryota</taxon>
        <taxon>Metazoa</taxon>
        <taxon>Chordata</taxon>
        <taxon>Craniata</taxon>
        <taxon>Vertebrata</taxon>
        <taxon>Euteleostomi</taxon>
        <taxon>Actinopterygii</taxon>
        <taxon>Neopterygii</taxon>
        <taxon>Teleostei</taxon>
        <taxon>Neoteleostei</taxon>
        <taxon>Acanthomorphata</taxon>
        <taxon>Ovalentaria</taxon>
        <taxon>Atherinomorphae</taxon>
        <taxon>Cyprinodontiformes</taxon>
        <taxon>Goodeidae</taxon>
        <taxon>Ataeniobius</taxon>
    </lineage>
</organism>
<gene>
    <name evidence="1" type="ORF">ATANTOWER_017926</name>
</gene>